<dbReference type="Pfam" id="PF13646">
    <property type="entry name" value="HEAT_2"/>
    <property type="match status" value="1"/>
</dbReference>
<dbReference type="Proteomes" id="UP000557872">
    <property type="component" value="Unassembled WGS sequence"/>
</dbReference>
<dbReference type="Gene3D" id="1.25.10.10">
    <property type="entry name" value="Leucine-rich Repeat Variant"/>
    <property type="match status" value="3"/>
</dbReference>
<feature type="region of interest" description="Disordered" evidence="1">
    <location>
        <begin position="839"/>
        <end position="864"/>
    </location>
</feature>
<dbReference type="CDD" id="cd01659">
    <property type="entry name" value="TRX_superfamily"/>
    <property type="match status" value="1"/>
</dbReference>
<keyword evidence="5" id="KW-1185">Reference proteome</keyword>
<dbReference type="PANTHER" id="PTHR31272:SF9">
    <property type="entry name" value="BLL1027 PROTEIN"/>
    <property type="match status" value="1"/>
</dbReference>
<feature type="transmembrane region" description="Helical" evidence="2">
    <location>
        <begin position="1112"/>
        <end position="1137"/>
    </location>
</feature>
<organism evidence="4 5">
    <name type="scientific">Oceaniferula marina</name>
    <dbReference type="NCBI Taxonomy" id="2748318"/>
    <lineage>
        <taxon>Bacteria</taxon>
        <taxon>Pseudomonadati</taxon>
        <taxon>Verrucomicrobiota</taxon>
        <taxon>Verrucomicrobiia</taxon>
        <taxon>Verrucomicrobiales</taxon>
        <taxon>Verrucomicrobiaceae</taxon>
        <taxon>Oceaniferula</taxon>
    </lineage>
</organism>
<dbReference type="SUPFAM" id="SSF48371">
    <property type="entry name" value="ARM repeat"/>
    <property type="match status" value="2"/>
</dbReference>
<dbReference type="PANTHER" id="PTHR31272">
    <property type="entry name" value="CYTOCHROME C-TYPE BIOGENESIS PROTEIN HI_1454-RELATED"/>
    <property type="match status" value="1"/>
</dbReference>
<evidence type="ECO:0000256" key="3">
    <source>
        <dbReference type="SAM" id="SignalP"/>
    </source>
</evidence>
<feature type="transmembrane region" description="Helical" evidence="2">
    <location>
        <begin position="1284"/>
        <end position="1306"/>
    </location>
</feature>
<dbReference type="EMBL" id="JACBAZ010000002">
    <property type="protein sequence ID" value="NWK55578.1"/>
    <property type="molecule type" value="Genomic_DNA"/>
</dbReference>
<sequence>MIRVTYLIVLLAISILPSPADDDAASRLSRLAGGSADEVSSQDWQWAARNVANKQLRIDIRAAIIAREPYPRKELVALLGDEKLAVRLGALELLEEAAGDGFGFNAWASPAGDGADPRNEHAMTMWSRWAGSDGKIKASANLLSDEQMQSYIRDIISGDADRKQRAIRMLEPHGMKGVSGIQAFLVQTEGLPDTSRIPLKEAQYHLVLARTAGENASVLARDLTVGNRDQQLGAIAALKKSGMLAIPIVRDFLGSDDALVRETAVDTILILGEAQTVPLVIPYLKKEEDVNVIHAAMRRFREIGGTEVREMVASYLDREDEDLLVSAVESLTKLCGGSSDFGSDSGSAKATPEINAKIAGLLQDPRWRIRAAALEYVAKTRNKEAGEKVVGLLADEDEFVRSRAIEAAVALNLKSAKEKLSQMFLSDDDMIAPATKAMTGMGMVLPANLIAHLDTRPPDIVVQALRAMDRDKKPFLEIIARYATHDELDIACAALRILANDSDKVKQEFVANYLTSALQSGVDEKVEAVLGQLRLPSNSSRTYFSSSSSENMPSLPGTTLDPLYDAFIAPNKGKEVKREVVQLKPSKEAEATGGLSSLKDALAATIGNWEKPRQSYRAALVLAKVDDARGLVALTERLDKMPVSERAAVAEGLYYARSSEAIPLIRALMQDKVSDVRREAADQAFNSSSSVEMIRMAFAQLDVADTPLRASEMYDYNIESLARDRKKAAPIVAWARKTLTNENANDQSKVLALILMRQTMKSSDVSLLEPYTKASSQWLRRAAWYSLSRGNPHWMSDHVEDLVSDQSPRVREVLPMALNHESSIWNHYFTDNKKERQRSYYSSSSRRRKGVSEPQAEALQSLATKDPSPQVRFESWFALLAAGRPIDLAAFLQLIPEQEKESNVSSRLADHLEKNYRSMGQGMKPLLAYANMKEISKSKLPLVIRHFSTGQKGSSFTSFDSLAKATETTAGPQHVKPDVDPEKMAAMRQKLLVIVFDKPGCKECEKVGRYLEDMKRDFPLMEVEHRNITDQRDMLVNQALCDRLQVYGAGKAPAVFTQAGGLVAPETKPEAIAGLLQETMEMPDDPEWHVFGSEEIEQAQEHVDETFNEMTLGIVVLAGLLDGVNPCAFATIIFFLSYLQIARRTPREILMVGIAFISAVFLAYFSIGIVFHGLVEWLNSQEEFQWAKVAMKYIFGGFALLVAILSFRDGIRARRGKLDEMTLQLPSFLKDRIRGVIRKGAKSRSFVIAAFVSGIIISFLELACTGQVYAPIVFKIQQGSVDAMLFLLYYNLAFITPLVVIFILAYKGMTSDSLIQFQAKHTATVKFATAILFILLTLVILFGDQWIQAG</sequence>
<name>A0A851GCV5_9BACT</name>
<evidence type="ECO:0000256" key="2">
    <source>
        <dbReference type="SAM" id="Phobius"/>
    </source>
</evidence>
<keyword evidence="2" id="KW-0812">Transmembrane</keyword>
<reference evidence="4 5" key="1">
    <citation type="submission" date="2020-07" db="EMBL/GenBank/DDBJ databases">
        <title>Roseicoccus Jingziensis gen. nov., sp. nov., isolated from coastal seawater.</title>
        <authorList>
            <person name="Feng X."/>
        </authorList>
    </citation>
    <scope>NUCLEOTIDE SEQUENCE [LARGE SCALE GENOMIC DNA]</scope>
    <source>
        <strain evidence="4 5">N1E253</strain>
    </source>
</reference>
<evidence type="ECO:0000256" key="1">
    <source>
        <dbReference type="SAM" id="MobiDB-lite"/>
    </source>
</evidence>
<feature type="transmembrane region" description="Helical" evidence="2">
    <location>
        <begin position="1327"/>
        <end position="1347"/>
    </location>
</feature>
<feature type="chain" id="PRO_5032679213" evidence="3">
    <location>
        <begin position="21"/>
        <end position="1350"/>
    </location>
</feature>
<evidence type="ECO:0000313" key="5">
    <source>
        <dbReference type="Proteomes" id="UP000557872"/>
    </source>
</evidence>
<protein>
    <submittedName>
        <fullName evidence="4">HEAT repeat domain-containing protein</fullName>
    </submittedName>
</protein>
<dbReference type="InterPro" id="IPR004155">
    <property type="entry name" value="PBS_lyase_HEAT"/>
</dbReference>
<feature type="transmembrane region" description="Helical" evidence="2">
    <location>
        <begin position="1246"/>
        <end position="1272"/>
    </location>
</feature>
<dbReference type="InterPro" id="IPR051790">
    <property type="entry name" value="Cytochrome_c-biogenesis_DsbD"/>
</dbReference>
<comment type="caution">
    <text evidence="4">The sequence shown here is derived from an EMBL/GenBank/DDBJ whole genome shotgun (WGS) entry which is preliminary data.</text>
</comment>
<keyword evidence="2" id="KW-1133">Transmembrane helix</keyword>
<dbReference type="SMART" id="SM00567">
    <property type="entry name" value="EZ_HEAT"/>
    <property type="match status" value="5"/>
</dbReference>
<feature type="transmembrane region" description="Helical" evidence="2">
    <location>
        <begin position="1149"/>
        <end position="1170"/>
    </location>
</feature>
<dbReference type="InterPro" id="IPR036249">
    <property type="entry name" value="Thioredoxin-like_sf"/>
</dbReference>
<keyword evidence="3" id="KW-0732">Signal</keyword>
<dbReference type="SUPFAM" id="SSF52833">
    <property type="entry name" value="Thioredoxin-like"/>
    <property type="match status" value="1"/>
</dbReference>
<gene>
    <name evidence="4" type="ORF">HW115_08140</name>
</gene>
<keyword evidence="2" id="KW-0472">Membrane</keyword>
<proteinExistence type="predicted"/>
<feature type="transmembrane region" description="Helical" evidence="2">
    <location>
        <begin position="1190"/>
        <end position="1207"/>
    </location>
</feature>
<dbReference type="InterPro" id="IPR016024">
    <property type="entry name" value="ARM-type_fold"/>
</dbReference>
<feature type="signal peptide" evidence="3">
    <location>
        <begin position="1"/>
        <end position="20"/>
    </location>
</feature>
<evidence type="ECO:0000313" key="4">
    <source>
        <dbReference type="EMBL" id="NWK55578.1"/>
    </source>
</evidence>
<dbReference type="InterPro" id="IPR011989">
    <property type="entry name" value="ARM-like"/>
</dbReference>
<dbReference type="RefSeq" id="WP_178932088.1">
    <property type="nucleotide sequence ID" value="NZ_JACBAZ010000002.1"/>
</dbReference>
<accession>A0A851GCV5</accession>